<proteinExistence type="predicted"/>
<dbReference type="EMBL" id="PGOL01000291">
    <property type="protein sequence ID" value="PKI73092.1"/>
    <property type="molecule type" value="Genomic_DNA"/>
</dbReference>
<dbReference type="Proteomes" id="UP000233551">
    <property type="component" value="Unassembled WGS sequence"/>
</dbReference>
<gene>
    <name evidence="2" type="ORF">CRG98_006500</name>
</gene>
<organism evidence="2 3">
    <name type="scientific">Punica granatum</name>
    <name type="common">Pomegranate</name>
    <dbReference type="NCBI Taxonomy" id="22663"/>
    <lineage>
        <taxon>Eukaryota</taxon>
        <taxon>Viridiplantae</taxon>
        <taxon>Streptophyta</taxon>
        <taxon>Embryophyta</taxon>
        <taxon>Tracheophyta</taxon>
        <taxon>Spermatophyta</taxon>
        <taxon>Magnoliopsida</taxon>
        <taxon>eudicotyledons</taxon>
        <taxon>Gunneridae</taxon>
        <taxon>Pentapetalae</taxon>
        <taxon>rosids</taxon>
        <taxon>malvids</taxon>
        <taxon>Myrtales</taxon>
        <taxon>Lythraceae</taxon>
        <taxon>Punica</taxon>
    </lineage>
</organism>
<evidence type="ECO:0000313" key="2">
    <source>
        <dbReference type="EMBL" id="PKI73092.1"/>
    </source>
</evidence>
<comment type="caution">
    <text evidence="2">The sequence shown here is derived from an EMBL/GenBank/DDBJ whole genome shotgun (WGS) entry which is preliminary data.</text>
</comment>
<dbReference type="AlphaFoldDB" id="A0A2I0KX91"/>
<reference evidence="2 3" key="1">
    <citation type="submission" date="2017-11" db="EMBL/GenBank/DDBJ databases">
        <title>De-novo sequencing of pomegranate (Punica granatum L.) genome.</title>
        <authorList>
            <person name="Akparov Z."/>
            <person name="Amiraslanov A."/>
            <person name="Hajiyeva S."/>
            <person name="Abbasov M."/>
            <person name="Kaur K."/>
            <person name="Hamwieh A."/>
            <person name="Solovyev V."/>
            <person name="Salamov A."/>
            <person name="Braich B."/>
            <person name="Kosarev P."/>
            <person name="Mahmoud A."/>
            <person name="Hajiyev E."/>
            <person name="Babayeva S."/>
            <person name="Izzatullayeva V."/>
            <person name="Mammadov A."/>
            <person name="Mammadov A."/>
            <person name="Sharifova S."/>
            <person name="Ojaghi J."/>
            <person name="Eynullazada K."/>
            <person name="Bayramov B."/>
            <person name="Abdulazimova A."/>
            <person name="Shahmuradov I."/>
        </authorList>
    </citation>
    <scope>NUCLEOTIDE SEQUENCE [LARGE SCALE GENOMIC DNA]</scope>
    <source>
        <strain evidence="3">cv. AG2017</strain>
        <tissue evidence="2">Leaf</tissue>
    </source>
</reference>
<sequence>MVTTSIGGGGGEERRRRSVGGGEWEKGWRHPAGHPPLIGGYWHSQNPLATSVEGG</sequence>
<feature type="region of interest" description="Disordered" evidence="1">
    <location>
        <begin position="1"/>
        <end position="55"/>
    </location>
</feature>
<feature type="compositionally biased region" description="Gly residues" evidence="1">
    <location>
        <begin position="1"/>
        <end position="10"/>
    </location>
</feature>
<protein>
    <submittedName>
        <fullName evidence="2">Uncharacterized protein</fullName>
    </submittedName>
</protein>
<accession>A0A2I0KX91</accession>
<keyword evidence="3" id="KW-1185">Reference proteome</keyword>
<name>A0A2I0KX91_PUNGR</name>
<evidence type="ECO:0000256" key="1">
    <source>
        <dbReference type="SAM" id="MobiDB-lite"/>
    </source>
</evidence>
<evidence type="ECO:0000313" key="3">
    <source>
        <dbReference type="Proteomes" id="UP000233551"/>
    </source>
</evidence>